<evidence type="ECO:0000256" key="1">
    <source>
        <dbReference type="SAM" id="Coils"/>
    </source>
</evidence>
<protein>
    <submittedName>
        <fullName evidence="2">Uncharacterized protein</fullName>
    </submittedName>
</protein>
<dbReference type="Proteomes" id="UP001165677">
    <property type="component" value="Unassembled WGS sequence"/>
</dbReference>
<accession>A0ABT3EL02</accession>
<evidence type="ECO:0000313" key="3">
    <source>
        <dbReference type="Proteomes" id="UP001165677"/>
    </source>
</evidence>
<keyword evidence="3" id="KW-1185">Reference proteome</keyword>
<dbReference type="EMBL" id="JAPCIO010000036">
    <property type="protein sequence ID" value="MCW1149246.1"/>
    <property type="molecule type" value="Genomic_DNA"/>
</dbReference>
<sequence length="106" mass="12422">MESILGEFQFTKESKLLYELMVKNLLNNKTGEDELSLDKLTTQLNEQNMRIQKLQDLYVDGNIDNENYMLTLQRYEGIRRDLKDKIEALNVTDLTYGKWLKSGISV</sequence>
<feature type="coiled-coil region" evidence="1">
    <location>
        <begin position="37"/>
        <end position="92"/>
    </location>
</feature>
<evidence type="ECO:0000313" key="2">
    <source>
        <dbReference type="EMBL" id="MCW1149246.1"/>
    </source>
</evidence>
<reference evidence="2" key="1">
    <citation type="submission" date="2022-10" db="EMBL/GenBank/DDBJ databases">
        <title>Flavobacterium sp. nov., a bacterium isolated from lake sediment.</title>
        <authorList>
            <person name="Qu J.-H."/>
        </authorList>
    </citation>
    <scope>NUCLEOTIDE SEQUENCE</scope>
    <source>
        <strain evidence="2">TH16-21</strain>
    </source>
</reference>
<feature type="non-terminal residue" evidence="2">
    <location>
        <position position="106"/>
    </location>
</feature>
<comment type="caution">
    <text evidence="2">The sequence shown here is derived from an EMBL/GenBank/DDBJ whole genome shotgun (WGS) entry which is preliminary data.</text>
</comment>
<keyword evidence="1" id="KW-0175">Coiled coil</keyword>
<organism evidence="2 3">
    <name type="scientific">Flavobacterium lacisediminis</name>
    <dbReference type="NCBI Taxonomy" id="2989705"/>
    <lineage>
        <taxon>Bacteria</taxon>
        <taxon>Pseudomonadati</taxon>
        <taxon>Bacteroidota</taxon>
        <taxon>Flavobacteriia</taxon>
        <taxon>Flavobacteriales</taxon>
        <taxon>Flavobacteriaceae</taxon>
        <taxon>Flavobacterium</taxon>
    </lineage>
</organism>
<gene>
    <name evidence="2" type="ORF">OJ995_13560</name>
</gene>
<proteinExistence type="predicted"/>
<dbReference type="RefSeq" id="WP_264369920.1">
    <property type="nucleotide sequence ID" value="NZ_JAPCIO010000036.1"/>
</dbReference>
<name>A0ABT3EL02_9FLAO</name>